<reference evidence="10" key="1">
    <citation type="submission" date="2025-08" db="UniProtKB">
        <authorList>
            <consortium name="Ensembl"/>
        </authorList>
    </citation>
    <scope>IDENTIFICATION</scope>
</reference>
<dbReference type="InterPro" id="IPR006629">
    <property type="entry name" value="LITAF"/>
</dbReference>
<evidence type="ECO:0000256" key="5">
    <source>
        <dbReference type="ARBA" id="ARBA00022723"/>
    </source>
</evidence>
<name>A0A8C2WPC9_CYCLU</name>
<sequence length="56" mass="6330">KMSHRCGRMLVNVLSLCVSDLCVAGCCLIPFCMSRLNNVHHQCPECRAIVHTYRPL</sequence>
<accession>A0A8C2WPC9</accession>
<evidence type="ECO:0000259" key="9">
    <source>
        <dbReference type="PROSITE" id="PS51837"/>
    </source>
</evidence>
<protein>
    <recommendedName>
        <fullName evidence="9">LITAF domain-containing protein</fullName>
    </recommendedName>
</protein>
<dbReference type="GO" id="GO:0098560">
    <property type="term" value="C:cytoplasmic side of late endosome membrane"/>
    <property type="evidence" value="ECO:0007669"/>
    <property type="project" value="TreeGrafter"/>
</dbReference>
<keyword evidence="6" id="KW-0862">Zinc</keyword>
<comment type="subcellular location">
    <subcellularLocation>
        <location evidence="1">Endosome membrane</location>
        <topology evidence="1">Peripheral membrane protein</topology>
        <orientation evidence="1">Cytoplasmic side</orientation>
    </subcellularLocation>
    <subcellularLocation>
        <location evidence="2">Late endosome membrane</location>
    </subcellularLocation>
    <subcellularLocation>
        <location evidence="3">Lysosome membrane</location>
        <topology evidence="3">Peripheral membrane protein</topology>
        <orientation evidence="3">Cytoplasmic side</orientation>
    </subcellularLocation>
</comment>
<keyword evidence="8" id="KW-0732">Signal</keyword>
<organism evidence="10 11">
    <name type="scientific">Cyclopterus lumpus</name>
    <name type="common">Lumpsucker</name>
    <dbReference type="NCBI Taxonomy" id="8103"/>
    <lineage>
        <taxon>Eukaryota</taxon>
        <taxon>Metazoa</taxon>
        <taxon>Chordata</taxon>
        <taxon>Craniata</taxon>
        <taxon>Vertebrata</taxon>
        <taxon>Euteleostomi</taxon>
        <taxon>Actinopterygii</taxon>
        <taxon>Neopterygii</taxon>
        <taxon>Teleostei</taxon>
        <taxon>Neoteleostei</taxon>
        <taxon>Acanthomorphata</taxon>
        <taxon>Eupercaria</taxon>
        <taxon>Perciformes</taxon>
        <taxon>Cottioidei</taxon>
        <taxon>Cottales</taxon>
        <taxon>Cyclopteridae</taxon>
        <taxon>Cyclopterus</taxon>
    </lineage>
</organism>
<dbReference type="Ensembl" id="ENSCLMT00005007560.1">
    <property type="protein sequence ID" value="ENSCLMP00005007060.1"/>
    <property type="gene ID" value="ENSCLMG00005003847.1"/>
</dbReference>
<evidence type="ECO:0000313" key="11">
    <source>
        <dbReference type="Proteomes" id="UP000694565"/>
    </source>
</evidence>
<dbReference type="PROSITE" id="PS51837">
    <property type="entry name" value="LITAF"/>
    <property type="match status" value="1"/>
</dbReference>
<dbReference type="GO" id="GO:0008270">
    <property type="term" value="F:zinc ion binding"/>
    <property type="evidence" value="ECO:0007669"/>
    <property type="project" value="TreeGrafter"/>
</dbReference>
<dbReference type="Pfam" id="PF10601">
    <property type="entry name" value="zf-LITAF-like"/>
    <property type="match status" value="1"/>
</dbReference>
<keyword evidence="11" id="KW-1185">Reference proteome</keyword>
<evidence type="ECO:0000256" key="2">
    <source>
        <dbReference type="ARBA" id="ARBA00004414"/>
    </source>
</evidence>
<feature type="signal peptide" evidence="8">
    <location>
        <begin position="1"/>
        <end position="24"/>
    </location>
</feature>
<dbReference type="PANTHER" id="PTHR23292:SF35">
    <property type="entry name" value="LITAF DOMAIN-CONTAINING PROTEIN"/>
    <property type="match status" value="1"/>
</dbReference>
<dbReference type="GeneTree" id="ENSGT01100000263632"/>
<reference evidence="10" key="2">
    <citation type="submission" date="2025-09" db="UniProtKB">
        <authorList>
            <consortium name="Ensembl"/>
        </authorList>
    </citation>
    <scope>IDENTIFICATION</scope>
</reference>
<evidence type="ECO:0000313" key="10">
    <source>
        <dbReference type="Ensembl" id="ENSCLMP00005007060.1"/>
    </source>
</evidence>
<dbReference type="GO" id="GO:0005634">
    <property type="term" value="C:nucleus"/>
    <property type="evidence" value="ECO:0007669"/>
    <property type="project" value="TreeGrafter"/>
</dbReference>
<evidence type="ECO:0000256" key="7">
    <source>
        <dbReference type="ARBA" id="ARBA00023136"/>
    </source>
</evidence>
<dbReference type="AlphaFoldDB" id="A0A8C2WPC9"/>
<evidence type="ECO:0000256" key="3">
    <source>
        <dbReference type="ARBA" id="ARBA00004630"/>
    </source>
</evidence>
<keyword evidence="7" id="KW-0472">Membrane</keyword>
<feature type="domain" description="LITAF" evidence="9">
    <location>
        <begin position="1"/>
        <end position="55"/>
    </location>
</feature>
<evidence type="ECO:0000256" key="6">
    <source>
        <dbReference type="ARBA" id="ARBA00022833"/>
    </source>
</evidence>
<dbReference type="PANTHER" id="PTHR23292">
    <property type="entry name" value="LIPOPOLYSACCHARIDE-INDUCED TUMOR NECROSIS FACTOR-ALPHA FACTOR"/>
    <property type="match status" value="1"/>
</dbReference>
<comment type="similarity">
    <text evidence="4">Belongs to the CDIP1/LITAF family.</text>
</comment>
<keyword evidence="5" id="KW-0479">Metal-binding</keyword>
<evidence type="ECO:0000256" key="1">
    <source>
        <dbReference type="ARBA" id="ARBA00004125"/>
    </source>
</evidence>
<proteinExistence type="inferred from homology"/>
<feature type="chain" id="PRO_5034258058" description="LITAF domain-containing protein" evidence="8">
    <location>
        <begin position="25"/>
        <end position="56"/>
    </location>
</feature>
<dbReference type="InterPro" id="IPR037519">
    <property type="entry name" value="LITAF_fam"/>
</dbReference>
<dbReference type="GO" id="GO:0098574">
    <property type="term" value="C:cytoplasmic side of lysosomal membrane"/>
    <property type="evidence" value="ECO:0007669"/>
    <property type="project" value="TreeGrafter"/>
</dbReference>
<evidence type="ECO:0000256" key="4">
    <source>
        <dbReference type="ARBA" id="ARBA00005975"/>
    </source>
</evidence>
<evidence type="ECO:0000256" key="8">
    <source>
        <dbReference type="SAM" id="SignalP"/>
    </source>
</evidence>
<dbReference type="Proteomes" id="UP000694565">
    <property type="component" value="Unplaced"/>
</dbReference>